<feature type="compositionally biased region" description="Polar residues" evidence="1">
    <location>
        <begin position="209"/>
        <end position="218"/>
    </location>
</feature>
<dbReference type="SUPFAM" id="SSF56112">
    <property type="entry name" value="Protein kinase-like (PK-like)"/>
    <property type="match status" value="1"/>
</dbReference>
<evidence type="ECO:0000256" key="1">
    <source>
        <dbReference type="SAM" id="MobiDB-lite"/>
    </source>
</evidence>
<keyword evidence="2" id="KW-0418">Kinase</keyword>
<feature type="region of interest" description="Disordered" evidence="1">
    <location>
        <begin position="171"/>
        <end position="218"/>
    </location>
</feature>
<feature type="compositionally biased region" description="Basic and acidic residues" evidence="1">
    <location>
        <begin position="171"/>
        <end position="190"/>
    </location>
</feature>
<dbReference type="EMBL" id="GETE01000026">
    <property type="protein sequence ID" value="JAT79297.1"/>
    <property type="molecule type" value="Transcribed_RNA"/>
</dbReference>
<keyword evidence="2" id="KW-0808">Transferase</keyword>
<sequence length="218" mass="24498">DDMHDLMLRCWAYNPEERPDFAFCLETLQNLRQKYISLSNFMTAVHNHNYIGHTFTGTSKGCNTQEQNSLLSSQEGDSLRSCTDSTATTEQLCDPLRNTRNQALSAMIQRPLLPSHQSRNIWNPQDSNNSSRYLQLLCDSEAAVDADGYEVPLPLPPPHIQQQHSLLYHEPPNETAKEPYHRDTDGKDRSVGTMGPVKLDTANDGRLSPTVTSALLKS</sequence>
<dbReference type="AlphaFoldDB" id="A0A1D2AJC5"/>
<feature type="non-terminal residue" evidence="2">
    <location>
        <position position="218"/>
    </location>
</feature>
<dbReference type="GO" id="GO:0016301">
    <property type="term" value="F:kinase activity"/>
    <property type="evidence" value="ECO:0007669"/>
    <property type="project" value="UniProtKB-KW"/>
</dbReference>
<dbReference type="Gene3D" id="1.10.510.10">
    <property type="entry name" value="Transferase(Phosphotransferase) domain 1"/>
    <property type="match status" value="1"/>
</dbReference>
<accession>A0A1D2AJC5</accession>
<feature type="region of interest" description="Disordered" evidence="1">
    <location>
        <begin position="63"/>
        <end position="83"/>
    </location>
</feature>
<reference evidence="2" key="1">
    <citation type="submission" date="2016-07" db="EMBL/GenBank/DDBJ databases">
        <title>Salivary Glands transcriptome analysis on engorged females of Ornithodoros brasiliensis (Acari:Argasidae).</title>
        <authorList>
            <person name="Simons S.M."/>
            <person name="Carvalho E."/>
            <person name="Junqueira-de-Azevedo I."/>
            <person name="Ho P.L."/>
            <person name="Giovanni D."/>
            <person name="Mendonca R."/>
            <person name="Onofrio V."/>
            <person name="Landulfo G."/>
            <person name="Ramirez D."/>
            <person name="Barros-Battesti D."/>
        </authorList>
    </citation>
    <scope>NUCLEOTIDE SEQUENCE</scope>
    <source>
        <strain evidence="2">Female</strain>
        <tissue evidence="2">Salivary gland</tissue>
    </source>
</reference>
<organism evidence="2">
    <name type="scientific">Ornithodoros brasiliensis</name>
    <name type="common">Mouro tick</name>
    <dbReference type="NCBI Taxonomy" id="888526"/>
    <lineage>
        <taxon>Eukaryota</taxon>
        <taxon>Metazoa</taxon>
        <taxon>Ecdysozoa</taxon>
        <taxon>Arthropoda</taxon>
        <taxon>Chelicerata</taxon>
        <taxon>Arachnida</taxon>
        <taxon>Acari</taxon>
        <taxon>Parasitiformes</taxon>
        <taxon>Ixodida</taxon>
        <taxon>Ixodoidea</taxon>
        <taxon>Argasidae</taxon>
        <taxon>Ornithodorinae</taxon>
        <taxon>Ornithodoros</taxon>
    </lineage>
</organism>
<feature type="non-terminal residue" evidence="2">
    <location>
        <position position="1"/>
    </location>
</feature>
<dbReference type="InterPro" id="IPR011009">
    <property type="entry name" value="Kinase-like_dom_sf"/>
</dbReference>
<proteinExistence type="predicted"/>
<protein>
    <submittedName>
        <fullName evidence="2">Putative tyrosine protein kinase</fullName>
    </submittedName>
</protein>
<evidence type="ECO:0000313" key="2">
    <source>
        <dbReference type="EMBL" id="JAT79297.1"/>
    </source>
</evidence>
<name>A0A1D2AJC5_ORNBR</name>